<accession>A0AAV4R1W5</accession>
<reference evidence="1 2" key="1">
    <citation type="submission" date="2021-06" db="EMBL/GenBank/DDBJ databases">
        <title>Caerostris extrusa draft genome.</title>
        <authorList>
            <person name="Kono N."/>
            <person name="Arakawa K."/>
        </authorList>
    </citation>
    <scope>NUCLEOTIDE SEQUENCE [LARGE SCALE GENOMIC DNA]</scope>
</reference>
<dbReference type="AlphaFoldDB" id="A0AAV4R1W5"/>
<proteinExistence type="predicted"/>
<name>A0AAV4R1W5_CAEEX</name>
<dbReference type="EMBL" id="BPLR01007116">
    <property type="protein sequence ID" value="GIY14619.1"/>
    <property type="molecule type" value="Genomic_DNA"/>
</dbReference>
<comment type="caution">
    <text evidence="1">The sequence shown here is derived from an EMBL/GenBank/DDBJ whole genome shotgun (WGS) entry which is preliminary data.</text>
</comment>
<sequence>MEIISCFLKNIFAKLISARFLPKNSLNQLSDQRWWKTDGIDEHHFQDDVIYKRHTTALAVTNLSPGEHMTFLKYFPALHVQHQVPTARSDRHPHQHSTDDTCPISISTGGGASDCVTQEACVFLQ</sequence>
<gene>
    <name evidence="1" type="ORF">CEXT_25131</name>
</gene>
<evidence type="ECO:0000313" key="2">
    <source>
        <dbReference type="Proteomes" id="UP001054945"/>
    </source>
</evidence>
<organism evidence="1 2">
    <name type="scientific">Caerostris extrusa</name>
    <name type="common">Bark spider</name>
    <name type="synonym">Caerostris bankana</name>
    <dbReference type="NCBI Taxonomy" id="172846"/>
    <lineage>
        <taxon>Eukaryota</taxon>
        <taxon>Metazoa</taxon>
        <taxon>Ecdysozoa</taxon>
        <taxon>Arthropoda</taxon>
        <taxon>Chelicerata</taxon>
        <taxon>Arachnida</taxon>
        <taxon>Araneae</taxon>
        <taxon>Araneomorphae</taxon>
        <taxon>Entelegynae</taxon>
        <taxon>Araneoidea</taxon>
        <taxon>Araneidae</taxon>
        <taxon>Caerostris</taxon>
    </lineage>
</organism>
<protein>
    <submittedName>
        <fullName evidence="1">Uncharacterized protein</fullName>
    </submittedName>
</protein>
<keyword evidence="2" id="KW-1185">Reference proteome</keyword>
<dbReference type="Proteomes" id="UP001054945">
    <property type="component" value="Unassembled WGS sequence"/>
</dbReference>
<evidence type="ECO:0000313" key="1">
    <source>
        <dbReference type="EMBL" id="GIY14619.1"/>
    </source>
</evidence>